<proteinExistence type="predicted"/>
<reference evidence="2 3" key="1">
    <citation type="submission" date="2019-09" db="EMBL/GenBank/DDBJ databases">
        <title>NBRP : Genome information of microbial organism related human and environment.</title>
        <authorList>
            <person name="Hattori M."/>
            <person name="Oshima K."/>
            <person name="Inaba H."/>
            <person name="Suda W."/>
            <person name="Sakamoto M."/>
            <person name="Iino T."/>
            <person name="Kitahara M."/>
            <person name="Oshida Y."/>
            <person name="Iida T."/>
            <person name="Kudo T."/>
            <person name="Itoh T."/>
            <person name="Ohkuma M."/>
        </authorList>
    </citation>
    <scope>NUCLEOTIDE SEQUENCE [LARGE SCALE GENOMIC DNA]</scope>
    <source>
        <strain evidence="2 3">Hi-2</strain>
    </source>
</reference>
<dbReference type="AlphaFoldDB" id="A0A5A7MNJ3"/>
<dbReference type="Proteomes" id="UP000322084">
    <property type="component" value="Unassembled WGS sequence"/>
</dbReference>
<feature type="compositionally biased region" description="Basic residues" evidence="1">
    <location>
        <begin position="34"/>
        <end position="43"/>
    </location>
</feature>
<evidence type="ECO:0000313" key="3">
    <source>
        <dbReference type="Proteomes" id="UP000322084"/>
    </source>
</evidence>
<gene>
    <name evidence="2" type="ORF">JCM17844_11280</name>
</gene>
<feature type="region of interest" description="Disordered" evidence="1">
    <location>
        <begin position="27"/>
        <end position="54"/>
    </location>
</feature>
<dbReference type="EMBL" id="BKCL01000003">
    <property type="protein sequence ID" value="GEQ97491.1"/>
    <property type="molecule type" value="Genomic_DNA"/>
</dbReference>
<evidence type="ECO:0000313" key="2">
    <source>
        <dbReference type="EMBL" id="GEQ97491.1"/>
    </source>
</evidence>
<accession>A0A5A7MNJ3</accession>
<comment type="caution">
    <text evidence="2">The sequence shown here is derived from an EMBL/GenBank/DDBJ whole genome shotgun (WGS) entry which is preliminary data.</text>
</comment>
<sequence>MTVAQSDRIYFENADQLKERQIMAENETNGGAQARHKISKPHKQDRQPPCWRNM</sequence>
<evidence type="ECO:0000256" key="1">
    <source>
        <dbReference type="SAM" id="MobiDB-lite"/>
    </source>
</evidence>
<name>A0A5A7MNJ3_9PROT</name>
<organism evidence="2 3">
    <name type="scientific">Iodidimonas gelatinilytica</name>
    <dbReference type="NCBI Taxonomy" id="1236966"/>
    <lineage>
        <taxon>Bacteria</taxon>
        <taxon>Pseudomonadati</taxon>
        <taxon>Pseudomonadota</taxon>
        <taxon>Alphaproteobacteria</taxon>
        <taxon>Iodidimonadales</taxon>
        <taxon>Iodidimonadaceae</taxon>
        <taxon>Iodidimonas</taxon>
    </lineage>
</organism>
<protein>
    <submittedName>
        <fullName evidence="2">Uncharacterized protein</fullName>
    </submittedName>
</protein>